<keyword evidence="1" id="KW-0812">Transmembrane</keyword>
<dbReference type="EMBL" id="BBSC01000011">
    <property type="protein sequence ID" value="GAM78004.1"/>
    <property type="molecule type" value="Genomic_DNA"/>
</dbReference>
<evidence type="ECO:0000313" key="2">
    <source>
        <dbReference type="EMBL" id="GAM78004.1"/>
    </source>
</evidence>
<comment type="caution">
    <text evidence="2">The sequence shown here is derived from an EMBL/GenBank/DDBJ whole genome shotgun (WGS) entry which is preliminary data.</text>
</comment>
<dbReference type="InterPro" id="IPR001036">
    <property type="entry name" value="Acrflvin-R"/>
</dbReference>
<dbReference type="Proteomes" id="UP000031666">
    <property type="component" value="Unassembled WGS sequence"/>
</dbReference>
<dbReference type="Gene3D" id="3.30.2090.10">
    <property type="entry name" value="Multidrug efflux transporter AcrB TolC docking domain, DN and DC subdomains"/>
    <property type="match status" value="1"/>
</dbReference>
<dbReference type="PANTHER" id="PTHR32063:SF18">
    <property type="entry name" value="CATION EFFLUX SYSTEM PROTEIN"/>
    <property type="match status" value="1"/>
</dbReference>
<dbReference type="Gene3D" id="3.30.70.1440">
    <property type="entry name" value="Multidrug efflux transporter AcrB pore domain"/>
    <property type="match status" value="1"/>
</dbReference>
<protein>
    <submittedName>
        <fullName evidence="2">Acriflavin resistance protein</fullName>
    </submittedName>
</protein>
<evidence type="ECO:0000313" key="3">
    <source>
        <dbReference type="Proteomes" id="UP000031666"/>
    </source>
</evidence>
<keyword evidence="1" id="KW-0472">Membrane</keyword>
<dbReference type="STRING" id="1481914.JCM19241_732"/>
<dbReference type="PANTHER" id="PTHR32063">
    <property type="match status" value="1"/>
</dbReference>
<dbReference type="SUPFAM" id="SSF82714">
    <property type="entry name" value="Multidrug efflux transporter AcrB TolC docking domain, DN and DC subdomains"/>
    <property type="match status" value="1"/>
</dbReference>
<proteinExistence type="predicted"/>
<dbReference type="GO" id="GO:0042910">
    <property type="term" value="F:xenobiotic transmembrane transporter activity"/>
    <property type="evidence" value="ECO:0007669"/>
    <property type="project" value="TreeGrafter"/>
</dbReference>
<accession>A0A0B8QV70</accession>
<reference evidence="2 3" key="1">
    <citation type="submission" date="2015-01" db="EMBL/GenBank/DDBJ databases">
        <title>Vibrio sp. C94 JCM 19241 whole genome shotgun sequence.</title>
        <authorList>
            <person name="Sawabe T."/>
            <person name="Meirelles P."/>
            <person name="Feng G."/>
            <person name="Sayaka M."/>
            <person name="Hattori M."/>
            <person name="Ohkuma M."/>
        </authorList>
    </citation>
    <scope>NUCLEOTIDE SEQUENCE [LARGE SCALE GENOMIC DNA]</scope>
    <source>
        <strain evidence="3">JCM 19241</strain>
    </source>
</reference>
<reference evidence="2 3" key="2">
    <citation type="submission" date="2015-01" db="EMBL/GenBank/DDBJ databases">
        <authorList>
            <consortium name="NBRP consortium"/>
            <person name="Sawabe T."/>
            <person name="Meirelles P."/>
            <person name="Feng G."/>
            <person name="Sayaka M."/>
            <person name="Hattori M."/>
            <person name="Ohkuma M."/>
        </authorList>
    </citation>
    <scope>NUCLEOTIDE SEQUENCE [LARGE SCALE GENOMIC DNA]</scope>
    <source>
        <strain evidence="3">JCM 19241</strain>
    </source>
</reference>
<feature type="transmembrane region" description="Helical" evidence="1">
    <location>
        <begin position="178"/>
        <end position="196"/>
    </location>
</feature>
<feature type="transmembrane region" description="Helical" evidence="1">
    <location>
        <begin position="202"/>
        <end position="222"/>
    </location>
</feature>
<organism evidence="2 3">
    <name type="scientific">Vibrio ishigakensis</name>
    <dbReference type="NCBI Taxonomy" id="1481914"/>
    <lineage>
        <taxon>Bacteria</taxon>
        <taxon>Pseudomonadati</taxon>
        <taxon>Pseudomonadota</taxon>
        <taxon>Gammaproteobacteria</taxon>
        <taxon>Vibrionales</taxon>
        <taxon>Vibrionaceae</taxon>
        <taxon>Vibrio</taxon>
    </lineage>
</organism>
<dbReference type="GO" id="GO:0005886">
    <property type="term" value="C:plasma membrane"/>
    <property type="evidence" value="ECO:0007669"/>
    <property type="project" value="TreeGrafter"/>
</dbReference>
<evidence type="ECO:0000256" key="1">
    <source>
        <dbReference type="SAM" id="Phobius"/>
    </source>
</evidence>
<dbReference type="InterPro" id="IPR027463">
    <property type="entry name" value="AcrB_DN_DC_subdom"/>
</dbReference>
<feature type="transmembrane region" description="Helical" evidence="1">
    <location>
        <begin position="151"/>
        <end position="171"/>
    </location>
</feature>
<dbReference type="SUPFAM" id="SSF82866">
    <property type="entry name" value="Multidrug efflux transporter AcrB transmembrane domain"/>
    <property type="match status" value="1"/>
</dbReference>
<name>A0A0B8QV70_9VIBR</name>
<dbReference type="Gene3D" id="1.20.1640.10">
    <property type="entry name" value="Multidrug efflux transporter AcrB transmembrane domain"/>
    <property type="match status" value="1"/>
</dbReference>
<keyword evidence="1" id="KW-1133">Transmembrane helix</keyword>
<gene>
    <name evidence="2" type="ORF">JCM19241_732</name>
</gene>
<sequence>MPAFNESKARRLGISKQDLSATLDMTFGGSAMGMLRDGTKQLPIIARLPEIEREDIQTLKLMQIWSPVLQSYVPIEQVVDNLTLDWEESIIMRRDRKREISVLADHDILSDETPAVLFSRVRPLVEAYQLPEGYHLDWGGEYESENDAQEALGAAMPLGYLLMFIITVFLFNSFRKPLVIWFTVPLSIIGVSFGLLATGLPFSFTALLGLLSLSGMILKNGIVLMDQINMDLDSGKAPYTAVIDSAMSVLSR</sequence>
<dbReference type="Pfam" id="PF00873">
    <property type="entry name" value="ACR_tran"/>
    <property type="match status" value="1"/>
</dbReference>
<dbReference type="AlphaFoldDB" id="A0A0B8QV70"/>